<dbReference type="CDD" id="cd11069">
    <property type="entry name" value="CYP_FUM15-like"/>
    <property type="match status" value="1"/>
</dbReference>
<evidence type="ECO:0000256" key="3">
    <source>
        <dbReference type="SAM" id="Phobius"/>
    </source>
</evidence>
<dbReference type="GO" id="GO:0005506">
    <property type="term" value="F:iron ion binding"/>
    <property type="evidence" value="ECO:0007669"/>
    <property type="project" value="InterPro"/>
</dbReference>
<evidence type="ECO:0000313" key="4">
    <source>
        <dbReference type="EMBL" id="KAG0271744.1"/>
    </source>
</evidence>
<evidence type="ECO:0000313" key="5">
    <source>
        <dbReference type="Proteomes" id="UP001194580"/>
    </source>
</evidence>
<comment type="similarity">
    <text evidence="1">Belongs to the cytochrome P450 family.</text>
</comment>
<feature type="binding site" description="axial binding residue" evidence="2">
    <location>
        <position position="487"/>
    </location>
    <ligand>
        <name>heme</name>
        <dbReference type="ChEBI" id="CHEBI:30413"/>
    </ligand>
    <ligandPart>
        <name>Fe</name>
        <dbReference type="ChEBI" id="CHEBI:18248"/>
    </ligandPart>
</feature>
<dbReference type="AlphaFoldDB" id="A0AAD4D8C8"/>
<comment type="caution">
    <text evidence="4">The sequence shown here is derived from an EMBL/GenBank/DDBJ whole genome shotgun (WGS) entry which is preliminary data.</text>
</comment>
<accession>A0AAD4D8C8</accession>
<sequence length="552" mass="62903">MAIISTLVQSLAFITPMATMATLLTLFISYISYQTYIYPTYFSPLRHIPGPRNKSQHNKHNIPFLGLFFDVIRREAGVTFREWTEQYGGIVCFLGLFNKQTIHIADPEAIQHVFGTHAYKYRKPDRVVRVLGSAFGMGLVMVEGDTHRKMRKMINPAFSYNCIKEMVPDMINPSAFLGRMWERRIEGAEGKSIEMDVLPDLSACALDIIGLVGFGFDMEALARPGNDVAEAYNEYFSSKAPALLQFCRHYVPYYTKLPIKHNQDRVKTIQSIERIAHQIIREKRTQAAVSVKGDQAKDLISILIRASDESSDGYTLTDKDLVEQIKTFIGAGHETSSSAMAWMLHILSTHQDVQRKLRQEMLDHIGRPTDKNTKTILSYDSLHALPYLNVCIKELLRVIPPVPATTRVASQDDVILGYHIPKGTEIYLSPATLHKLKSVWGEDAEEFKPERWMDPSSLTEEQRRNTRTVTPDMLWAYLPFLTGPRNCIGSKLSLMEMKVMLYYLLINLEYHPVPGFKFRKSSRITTRPSPGMNLIVKPFNDASERLVESMEL</sequence>
<dbReference type="GO" id="GO:0016705">
    <property type="term" value="F:oxidoreductase activity, acting on paired donors, with incorporation or reduction of molecular oxygen"/>
    <property type="evidence" value="ECO:0007669"/>
    <property type="project" value="InterPro"/>
</dbReference>
<dbReference type="InterPro" id="IPR050121">
    <property type="entry name" value="Cytochrome_P450_monoxygenase"/>
</dbReference>
<dbReference type="InterPro" id="IPR001128">
    <property type="entry name" value="Cyt_P450"/>
</dbReference>
<dbReference type="GO" id="GO:0020037">
    <property type="term" value="F:heme binding"/>
    <property type="evidence" value="ECO:0007669"/>
    <property type="project" value="InterPro"/>
</dbReference>
<protein>
    <recommendedName>
        <fullName evidence="6">Cytochrome P450</fullName>
    </recommendedName>
</protein>
<name>A0AAD4D8C8_9FUNG</name>
<dbReference type="InterPro" id="IPR002401">
    <property type="entry name" value="Cyt_P450_E_grp-I"/>
</dbReference>
<organism evidence="4 5">
    <name type="scientific">Linnemannia exigua</name>
    <dbReference type="NCBI Taxonomy" id="604196"/>
    <lineage>
        <taxon>Eukaryota</taxon>
        <taxon>Fungi</taxon>
        <taxon>Fungi incertae sedis</taxon>
        <taxon>Mucoromycota</taxon>
        <taxon>Mortierellomycotina</taxon>
        <taxon>Mortierellomycetes</taxon>
        <taxon>Mortierellales</taxon>
        <taxon>Mortierellaceae</taxon>
        <taxon>Linnemannia</taxon>
    </lineage>
</organism>
<keyword evidence="3" id="KW-1133">Transmembrane helix</keyword>
<dbReference type="GO" id="GO:0004497">
    <property type="term" value="F:monooxygenase activity"/>
    <property type="evidence" value="ECO:0007669"/>
    <property type="project" value="InterPro"/>
</dbReference>
<reference evidence="4" key="1">
    <citation type="journal article" date="2020" name="Fungal Divers.">
        <title>Resolving the Mortierellaceae phylogeny through synthesis of multi-gene phylogenetics and phylogenomics.</title>
        <authorList>
            <person name="Vandepol N."/>
            <person name="Liber J."/>
            <person name="Desiro A."/>
            <person name="Na H."/>
            <person name="Kennedy M."/>
            <person name="Barry K."/>
            <person name="Grigoriev I.V."/>
            <person name="Miller A.N."/>
            <person name="O'Donnell K."/>
            <person name="Stajich J.E."/>
            <person name="Bonito G."/>
        </authorList>
    </citation>
    <scope>NUCLEOTIDE SEQUENCE</scope>
    <source>
        <strain evidence="4">NRRL 28262</strain>
    </source>
</reference>
<dbReference type="InterPro" id="IPR036396">
    <property type="entry name" value="Cyt_P450_sf"/>
</dbReference>
<evidence type="ECO:0008006" key="6">
    <source>
        <dbReference type="Google" id="ProtNLM"/>
    </source>
</evidence>
<proteinExistence type="inferred from homology"/>
<dbReference type="PRINTS" id="PR00385">
    <property type="entry name" value="P450"/>
</dbReference>
<dbReference type="EMBL" id="JAAAIL010001071">
    <property type="protein sequence ID" value="KAG0271744.1"/>
    <property type="molecule type" value="Genomic_DNA"/>
</dbReference>
<keyword evidence="3" id="KW-0812">Transmembrane</keyword>
<comment type="cofactor">
    <cofactor evidence="2">
        <name>heme</name>
        <dbReference type="ChEBI" id="CHEBI:30413"/>
    </cofactor>
</comment>
<dbReference type="Pfam" id="PF00067">
    <property type="entry name" value="p450"/>
    <property type="match status" value="1"/>
</dbReference>
<dbReference type="SUPFAM" id="SSF48264">
    <property type="entry name" value="Cytochrome P450"/>
    <property type="match status" value="1"/>
</dbReference>
<evidence type="ECO:0000256" key="1">
    <source>
        <dbReference type="ARBA" id="ARBA00010617"/>
    </source>
</evidence>
<dbReference type="Gene3D" id="1.10.630.10">
    <property type="entry name" value="Cytochrome P450"/>
    <property type="match status" value="1"/>
</dbReference>
<keyword evidence="5" id="KW-1185">Reference proteome</keyword>
<dbReference type="PANTHER" id="PTHR24305:SF166">
    <property type="entry name" value="CYTOCHROME P450 12A4, MITOCHONDRIAL-RELATED"/>
    <property type="match status" value="1"/>
</dbReference>
<gene>
    <name evidence="4" type="ORF">BGZ95_000399</name>
</gene>
<keyword evidence="3" id="KW-0472">Membrane</keyword>
<dbReference type="PRINTS" id="PR00463">
    <property type="entry name" value="EP450I"/>
</dbReference>
<dbReference type="PANTHER" id="PTHR24305">
    <property type="entry name" value="CYTOCHROME P450"/>
    <property type="match status" value="1"/>
</dbReference>
<keyword evidence="2" id="KW-0408">Iron</keyword>
<evidence type="ECO:0000256" key="2">
    <source>
        <dbReference type="PIRSR" id="PIRSR602401-1"/>
    </source>
</evidence>
<feature type="transmembrane region" description="Helical" evidence="3">
    <location>
        <begin position="12"/>
        <end position="33"/>
    </location>
</feature>
<keyword evidence="2" id="KW-0479">Metal-binding</keyword>
<dbReference type="Proteomes" id="UP001194580">
    <property type="component" value="Unassembled WGS sequence"/>
</dbReference>
<keyword evidence="2" id="KW-0349">Heme</keyword>